<evidence type="ECO:0000313" key="2">
    <source>
        <dbReference type="EMBL" id="REF94113.1"/>
    </source>
</evidence>
<gene>
    <name evidence="2" type="ORF">DFJ67_0022</name>
</gene>
<dbReference type="GO" id="GO:0032259">
    <property type="term" value="P:methylation"/>
    <property type="evidence" value="ECO:0007669"/>
    <property type="project" value="UniProtKB-KW"/>
</dbReference>
<keyword evidence="2" id="KW-0489">Methyltransferase</keyword>
<name>A0A3D9ZE51_9ACTN</name>
<dbReference type="CDD" id="cd02440">
    <property type="entry name" value="AdoMet_MTases"/>
    <property type="match status" value="1"/>
</dbReference>
<dbReference type="InterPro" id="IPR041698">
    <property type="entry name" value="Methyltransf_25"/>
</dbReference>
<keyword evidence="2" id="KW-0808">Transferase</keyword>
<dbReference type="EMBL" id="QUMQ01000001">
    <property type="protein sequence ID" value="REF94113.1"/>
    <property type="molecule type" value="Genomic_DNA"/>
</dbReference>
<evidence type="ECO:0000313" key="3">
    <source>
        <dbReference type="Proteomes" id="UP000256913"/>
    </source>
</evidence>
<dbReference type="PANTHER" id="PTHR44068">
    <property type="entry name" value="ZGC:194242"/>
    <property type="match status" value="1"/>
</dbReference>
<dbReference type="InterPro" id="IPR050447">
    <property type="entry name" value="Erg6_SMT_methyltransf"/>
</dbReference>
<dbReference type="InterPro" id="IPR029063">
    <property type="entry name" value="SAM-dependent_MTases_sf"/>
</dbReference>
<dbReference type="GO" id="GO:0008168">
    <property type="term" value="F:methyltransferase activity"/>
    <property type="evidence" value="ECO:0007669"/>
    <property type="project" value="UniProtKB-KW"/>
</dbReference>
<accession>A0A3D9ZE51</accession>
<dbReference type="PANTHER" id="PTHR44068:SF11">
    <property type="entry name" value="GERANYL DIPHOSPHATE 2-C-METHYLTRANSFERASE"/>
    <property type="match status" value="1"/>
</dbReference>
<reference evidence="2 3" key="1">
    <citation type="submission" date="2018-08" db="EMBL/GenBank/DDBJ databases">
        <title>Sequencing the genomes of 1000 actinobacteria strains.</title>
        <authorList>
            <person name="Klenk H.-P."/>
        </authorList>
    </citation>
    <scope>NUCLEOTIDE SEQUENCE [LARGE SCALE GENOMIC DNA]</scope>
    <source>
        <strain evidence="2 3">DSM 44099</strain>
    </source>
</reference>
<comment type="caution">
    <text evidence="2">The sequence shown here is derived from an EMBL/GenBank/DDBJ whole genome shotgun (WGS) entry which is preliminary data.</text>
</comment>
<organism evidence="2 3">
    <name type="scientific">Asanoa ferruginea</name>
    <dbReference type="NCBI Taxonomy" id="53367"/>
    <lineage>
        <taxon>Bacteria</taxon>
        <taxon>Bacillati</taxon>
        <taxon>Actinomycetota</taxon>
        <taxon>Actinomycetes</taxon>
        <taxon>Micromonosporales</taxon>
        <taxon>Micromonosporaceae</taxon>
        <taxon>Asanoa</taxon>
    </lineage>
</organism>
<proteinExistence type="predicted"/>
<dbReference type="OrthoDB" id="3725662at2"/>
<evidence type="ECO:0000259" key="1">
    <source>
        <dbReference type="Pfam" id="PF13649"/>
    </source>
</evidence>
<dbReference type="SUPFAM" id="SSF53335">
    <property type="entry name" value="S-adenosyl-L-methionine-dependent methyltransferases"/>
    <property type="match status" value="1"/>
</dbReference>
<keyword evidence="3" id="KW-1185">Reference proteome</keyword>
<protein>
    <submittedName>
        <fullName evidence="2">2-polyprenyl-3-methyl-5-hydroxy-6-metoxy-1, 4-benzoquinol methylase</fullName>
    </submittedName>
</protein>
<sequence length="304" mass="33780">MGEIPSVATARDRRKNYRENMQAGFDALVELYYTYWGEFFHLAVFEPGDDPLDLVSAYEKTHRRYLDAIGGAEARRIIDVACGGGALSAWLADHTTAEVVGLDQSNSQLAHARRWLADGNRSNLRFIQHDIMHLDDVDEPPFDAAVCLDAACYLPDRKSALRGLAGRLRPGGRLLLVDWCRAERATKMQRELILDPLCRYWAIADLETAEGYRRSFEAAGFRIVELDDLSEHVLPNWERGYQAALRALAEPVKLGQLLRLAAVTATHGSVAIQAAKDQFQVALLAKAAGESGLLRYVSVLGEKV</sequence>
<feature type="domain" description="Methyltransferase" evidence="1">
    <location>
        <begin position="77"/>
        <end position="172"/>
    </location>
</feature>
<dbReference type="Pfam" id="PF13649">
    <property type="entry name" value="Methyltransf_25"/>
    <property type="match status" value="1"/>
</dbReference>
<dbReference type="Gene3D" id="3.40.50.150">
    <property type="entry name" value="Vaccinia Virus protein VP39"/>
    <property type="match status" value="1"/>
</dbReference>
<dbReference type="Proteomes" id="UP000256913">
    <property type="component" value="Unassembled WGS sequence"/>
</dbReference>
<dbReference type="RefSeq" id="WP_116065984.1">
    <property type="nucleotide sequence ID" value="NZ_BONB01000076.1"/>
</dbReference>
<dbReference type="AlphaFoldDB" id="A0A3D9ZE51"/>